<dbReference type="Proteomes" id="UP001361239">
    <property type="component" value="Unassembled WGS sequence"/>
</dbReference>
<evidence type="ECO:0000313" key="3">
    <source>
        <dbReference type="Proteomes" id="UP001361239"/>
    </source>
</evidence>
<organism evidence="2 3">
    <name type="scientific">Novosphingobium anseongense</name>
    <dbReference type="NCBI Taxonomy" id="3133436"/>
    <lineage>
        <taxon>Bacteria</taxon>
        <taxon>Pseudomonadati</taxon>
        <taxon>Pseudomonadota</taxon>
        <taxon>Alphaproteobacteria</taxon>
        <taxon>Sphingomonadales</taxon>
        <taxon>Sphingomonadaceae</taxon>
        <taxon>Novosphingobium</taxon>
    </lineage>
</organism>
<gene>
    <name evidence="2" type="ORF">WG901_16280</name>
</gene>
<keyword evidence="1" id="KW-0812">Transmembrane</keyword>
<reference evidence="2 3" key="1">
    <citation type="submission" date="2024-03" db="EMBL/GenBank/DDBJ databases">
        <authorList>
            <person name="Jo J.-H."/>
        </authorList>
    </citation>
    <scope>NUCLEOTIDE SEQUENCE [LARGE SCALE GENOMIC DNA]</scope>
    <source>
        <strain evidence="2 3">PS1R-30</strain>
    </source>
</reference>
<comment type="caution">
    <text evidence="2">The sequence shown here is derived from an EMBL/GenBank/DDBJ whole genome shotgun (WGS) entry which is preliminary data.</text>
</comment>
<dbReference type="Pfam" id="PF11162">
    <property type="entry name" value="DUF2946"/>
    <property type="match status" value="1"/>
</dbReference>
<proteinExistence type="predicted"/>
<protein>
    <submittedName>
        <fullName evidence="2">DUF2946 family protein</fullName>
    </submittedName>
</protein>
<dbReference type="InterPro" id="IPR021333">
    <property type="entry name" value="DUF2946"/>
</dbReference>
<feature type="transmembrane region" description="Helical" evidence="1">
    <location>
        <begin position="93"/>
        <end position="114"/>
    </location>
</feature>
<evidence type="ECO:0000256" key="1">
    <source>
        <dbReference type="SAM" id="Phobius"/>
    </source>
</evidence>
<keyword evidence="3" id="KW-1185">Reference proteome</keyword>
<dbReference type="EMBL" id="JBBHJZ010000003">
    <property type="protein sequence ID" value="MEJ5978212.1"/>
    <property type="molecule type" value="Genomic_DNA"/>
</dbReference>
<keyword evidence="1" id="KW-0472">Membrane</keyword>
<keyword evidence="1" id="KW-1133">Transmembrane helix</keyword>
<name>A0ABU8RYR4_9SPHN</name>
<accession>A0ABU8RYR4</accession>
<evidence type="ECO:0000313" key="2">
    <source>
        <dbReference type="EMBL" id="MEJ5978212.1"/>
    </source>
</evidence>
<dbReference type="RefSeq" id="WP_339588149.1">
    <property type="nucleotide sequence ID" value="NZ_JBBHJZ010000003.1"/>
</dbReference>
<sequence length="133" mass="13736">MHALRALVHRHRLLAAMLVCCVLALKIAVPAGYMLGQHGKLLTIEICADASGGTVTKQITVPSTHDGKDAQAKSSDTCPYAALGFPALGGADLALLALALAFILALGLAPAPSVPLRRVSFLRPPLRGPPTLA</sequence>